<reference evidence="3 4" key="1">
    <citation type="submission" date="2010-12" db="EMBL/GenBank/DDBJ databases">
        <title>Whole genome sequence of Anaerolinea thermophila UNI-1.</title>
        <authorList>
            <person name="Narita-Yamada S."/>
            <person name="Kishi E."/>
            <person name="Watanabe Y."/>
            <person name="Takasaki K."/>
            <person name="Ankai A."/>
            <person name="Oguchi A."/>
            <person name="Fukui S."/>
            <person name="Takahashi M."/>
            <person name="Yashiro I."/>
            <person name="Hosoyama A."/>
            <person name="Sekiguchi Y."/>
            <person name="Hanada S."/>
            <person name="Fujita N."/>
        </authorList>
    </citation>
    <scope>NUCLEOTIDE SEQUENCE [LARGE SCALE GENOMIC DNA]</scope>
    <source>
        <strain evidence="4">DSM 14523 / JCM 11388 / NBRC 100420 / UNI-1</strain>
    </source>
</reference>
<accession>E8N5P1</accession>
<dbReference type="SUPFAM" id="SSF56300">
    <property type="entry name" value="Metallo-dependent phosphatases"/>
    <property type="match status" value="1"/>
</dbReference>
<dbReference type="FunCoup" id="E8N5P1">
    <property type="interactions" value="4"/>
</dbReference>
<dbReference type="STRING" id="926569.ANT_17290"/>
<organism evidence="3 4">
    <name type="scientific">Anaerolinea thermophila (strain DSM 14523 / JCM 11388 / NBRC 100420 / UNI-1)</name>
    <dbReference type="NCBI Taxonomy" id="926569"/>
    <lineage>
        <taxon>Bacteria</taxon>
        <taxon>Bacillati</taxon>
        <taxon>Chloroflexota</taxon>
        <taxon>Anaerolineae</taxon>
        <taxon>Anaerolineales</taxon>
        <taxon>Anaerolineaceae</taxon>
        <taxon>Anaerolinea</taxon>
    </lineage>
</organism>
<dbReference type="InParanoid" id="E8N5P1"/>
<dbReference type="PROSITE" id="PS51257">
    <property type="entry name" value="PROKAR_LIPOPROTEIN"/>
    <property type="match status" value="1"/>
</dbReference>
<evidence type="ECO:0000313" key="4">
    <source>
        <dbReference type="Proteomes" id="UP000008922"/>
    </source>
</evidence>
<gene>
    <name evidence="3" type="ordered locus">ANT_17290</name>
</gene>
<dbReference type="InterPro" id="IPR052169">
    <property type="entry name" value="CW_Biosynth-Accessory"/>
</dbReference>
<dbReference type="Pfam" id="PF09587">
    <property type="entry name" value="PGA_cap"/>
    <property type="match status" value="1"/>
</dbReference>
<dbReference type="EMBL" id="AP012029">
    <property type="protein sequence ID" value="BAJ63755.1"/>
    <property type="molecule type" value="Genomic_DNA"/>
</dbReference>
<evidence type="ECO:0000256" key="1">
    <source>
        <dbReference type="ARBA" id="ARBA00005662"/>
    </source>
</evidence>
<dbReference type="SMART" id="SM00854">
    <property type="entry name" value="PGA_cap"/>
    <property type="match status" value="1"/>
</dbReference>
<keyword evidence="4" id="KW-1185">Reference proteome</keyword>
<dbReference type="PANTHER" id="PTHR33393:SF13">
    <property type="entry name" value="PGA BIOSYNTHESIS PROTEIN CAPA"/>
    <property type="match status" value="1"/>
</dbReference>
<dbReference type="HOGENOM" id="CLU_495809_0_0_0"/>
<dbReference type="InterPro" id="IPR019079">
    <property type="entry name" value="Capsule_synth_CapA"/>
</dbReference>
<dbReference type="KEGG" id="atm:ANT_17290"/>
<comment type="similarity">
    <text evidence="1">Belongs to the CapA family.</text>
</comment>
<dbReference type="AlphaFoldDB" id="E8N5P1"/>
<dbReference type="InterPro" id="IPR029052">
    <property type="entry name" value="Metallo-depent_PP-like"/>
</dbReference>
<dbReference type="eggNOG" id="COG2843">
    <property type="taxonomic scope" value="Bacteria"/>
</dbReference>
<dbReference type="PANTHER" id="PTHR33393">
    <property type="entry name" value="POLYGLUTAMINE SYNTHESIS ACCESSORY PROTEIN RV0574C-RELATED"/>
    <property type="match status" value="1"/>
</dbReference>
<evidence type="ECO:0000259" key="2">
    <source>
        <dbReference type="SMART" id="SM00854"/>
    </source>
</evidence>
<proteinExistence type="inferred from homology"/>
<protein>
    <recommendedName>
        <fullName evidence="2">Capsule synthesis protein CapA domain-containing protein</fullName>
    </recommendedName>
</protein>
<sequence length="562" mass="63390">MVKLPKWQVFLVLIGLLLLGVACDNANPTLSESPSMQPTFTPFQPIKPTSADETGTVLPVHTPDIQFGNSSKEIGTSQTVYFSPAVPESFRVNFPLPKEWQISDKPENSILQIIPSMEGAISWVYALVAPFPTVEDGTTLEDLIRIWRGDDTHVLLVTPDTYHAMIWLLGQSGNNVVQVRSNEELLSRAWQEHTLAIIPFEEITPRWKVLQVGGKSPLAKGEIQNYALEVHFAVKSESPLPEGTFQWLLEHRTNRDPGSMTVLMLTGTTALVRAIGWKMETMGMSYPARDILDWLLEPDFLHISNEVSFNPQCPPADPNQTSLMFCSRPEYLDLFRAIDVEIIELSGNHNNDWGRNAFAYSLEQFQKEGWLWYAGGQNAQEASQPLLLEHNGNRIALLGCNHAGPPTVWATEDEPGAAKCDFDLLENQIQSLREEEYLPVITLQHSEVYQSPPSDTQVRDFRRLAQAGAVIVSGSQAHFPQVMEFYEGAFIHYGLGNLFFDQMDIPVQGTRREFLDRHVFYKGKHINTQLYTAMLEDYARPRPMTAEERGEFLRAIFDAGGW</sequence>
<dbReference type="OrthoDB" id="150244at2"/>
<dbReference type="Proteomes" id="UP000008922">
    <property type="component" value="Chromosome"/>
</dbReference>
<feature type="domain" description="Capsule synthesis protein CapA" evidence="2">
    <location>
        <begin position="262"/>
        <end position="502"/>
    </location>
</feature>
<name>E8N5P1_ANATU</name>
<evidence type="ECO:0000313" key="3">
    <source>
        <dbReference type="EMBL" id="BAJ63755.1"/>
    </source>
</evidence>